<accession>A0A2P2BZ56</accession>
<gene>
    <name evidence="2" type="ORF">NOCA2220192</name>
</gene>
<proteinExistence type="predicted"/>
<feature type="transmembrane region" description="Helical" evidence="1">
    <location>
        <begin position="119"/>
        <end position="140"/>
    </location>
</feature>
<keyword evidence="1" id="KW-1133">Transmembrane helix</keyword>
<feature type="transmembrane region" description="Helical" evidence="1">
    <location>
        <begin position="146"/>
        <end position="163"/>
    </location>
</feature>
<feature type="transmembrane region" description="Helical" evidence="1">
    <location>
        <begin position="75"/>
        <end position="107"/>
    </location>
</feature>
<evidence type="ECO:0008006" key="3">
    <source>
        <dbReference type="Google" id="ProtNLM"/>
    </source>
</evidence>
<feature type="transmembrane region" description="Helical" evidence="1">
    <location>
        <begin position="197"/>
        <end position="213"/>
    </location>
</feature>
<keyword evidence="1" id="KW-0812">Transmembrane</keyword>
<protein>
    <recommendedName>
        <fullName evidence="3">Glycosyltransferase RgtA/B/C/D-like domain-containing protein</fullName>
    </recommendedName>
</protein>
<dbReference type="EMBL" id="CZKA01000015">
    <property type="protein sequence ID" value="CUR55001.1"/>
    <property type="molecule type" value="Genomic_DNA"/>
</dbReference>
<evidence type="ECO:0000313" key="2">
    <source>
        <dbReference type="EMBL" id="CUR55001.1"/>
    </source>
</evidence>
<feature type="transmembrane region" description="Helical" evidence="1">
    <location>
        <begin position="175"/>
        <end position="191"/>
    </location>
</feature>
<evidence type="ECO:0000256" key="1">
    <source>
        <dbReference type="SAM" id="Phobius"/>
    </source>
</evidence>
<dbReference type="AlphaFoldDB" id="A0A2P2BZ56"/>
<name>A0A2P2BZ56_9ZZZZ</name>
<sequence length="396" mass="41326">MGTDTVLRAPRPSLPRRGWPVQPTAALVGLTLCLWIPVLSAPLTSDEGGFLLVAAQWHAGGTSLYGDYWVDRPPVLILIFALAHLCGGAVALRVLGCLCAVASILLSQAVGTRLTGNRAAGLAAALVTTALLATPLFDSFQVDGELVALPWVYAGLLAACSAYSRASVRASNRTMFRWAAAGALGAVAALIKQNVVDVVVFVALLLTCARLVGERSTRSVLTSAAAFTGGAAVVALATLALASTRDTTPPGLWDALVTFRAEAGRVIADSASPATHARFVGLALALASSGGAALGLLSLGLVLRRPARPARLAPPRRPWQRCWCGRASGSWVVAAIGCTTSSGWFPVSRSERRCWWPLRGGSAGPPGRPWATSRSQPWWASPSWACTLRPRSGRAP</sequence>
<keyword evidence="1" id="KW-0472">Membrane</keyword>
<feature type="transmembrane region" description="Helical" evidence="1">
    <location>
        <begin position="220"/>
        <end position="242"/>
    </location>
</feature>
<organism evidence="2">
    <name type="scientific">metagenome</name>
    <dbReference type="NCBI Taxonomy" id="256318"/>
    <lineage>
        <taxon>unclassified sequences</taxon>
        <taxon>metagenomes</taxon>
    </lineage>
</organism>
<feature type="transmembrane region" description="Helical" evidence="1">
    <location>
        <begin position="279"/>
        <end position="303"/>
    </location>
</feature>
<reference evidence="2" key="1">
    <citation type="submission" date="2015-08" db="EMBL/GenBank/DDBJ databases">
        <authorList>
            <person name="Babu N.S."/>
            <person name="Beckwith C.J."/>
            <person name="Beseler K.G."/>
            <person name="Brison A."/>
            <person name="Carone J.V."/>
            <person name="Caskin T.P."/>
            <person name="Diamond M."/>
            <person name="Durham M.E."/>
            <person name="Foxe J.M."/>
            <person name="Go M."/>
            <person name="Henderson B.A."/>
            <person name="Jones I.B."/>
            <person name="McGettigan J.A."/>
            <person name="Micheletti S.J."/>
            <person name="Nasrallah M.E."/>
            <person name="Ortiz D."/>
            <person name="Piller C.R."/>
            <person name="Privatt S.R."/>
            <person name="Schneider S.L."/>
            <person name="Sharp S."/>
            <person name="Smith T.C."/>
            <person name="Stanton J.D."/>
            <person name="Ullery H.E."/>
            <person name="Wilson R.J."/>
            <person name="Serrano M.G."/>
            <person name="Buck G."/>
            <person name="Lee V."/>
            <person name="Wang Y."/>
            <person name="Carvalho R."/>
            <person name="Voegtly L."/>
            <person name="Shi R."/>
            <person name="Duckworth R."/>
            <person name="Johnson A."/>
            <person name="Loviza R."/>
            <person name="Walstead R."/>
            <person name="Shah Z."/>
            <person name="Kiflezghi M."/>
            <person name="Wade K."/>
            <person name="Ball S.L."/>
            <person name="Bradley K.W."/>
            <person name="Asai D.J."/>
            <person name="Bowman C.A."/>
            <person name="Russell D.A."/>
            <person name="Pope W.H."/>
            <person name="Jacobs-Sera D."/>
            <person name="Hendrix R.W."/>
            <person name="Hatfull G.F."/>
        </authorList>
    </citation>
    <scope>NUCLEOTIDE SEQUENCE</scope>
</reference>